<organism evidence="1 2">
    <name type="scientific">Claviceps arundinis</name>
    <dbReference type="NCBI Taxonomy" id="1623583"/>
    <lineage>
        <taxon>Eukaryota</taxon>
        <taxon>Fungi</taxon>
        <taxon>Dikarya</taxon>
        <taxon>Ascomycota</taxon>
        <taxon>Pezizomycotina</taxon>
        <taxon>Sordariomycetes</taxon>
        <taxon>Hypocreomycetidae</taxon>
        <taxon>Hypocreales</taxon>
        <taxon>Clavicipitaceae</taxon>
        <taxon>Claviceps</taxon>
    </lineage>
</organism>
<protein>
    <submittedName>
        <fullName evidence="1">Uncharacterized protein</fullName>
    </submittedName>
</protein>
<evidence type="ECO:0000313" key="1">
    <source>
        <dbReference type="EMBL" id="KAG5955852.1"/>
    </source>
</evidence>
<name>A0A9P7MLT8_9HYPO</name>
<dbReference type="EMBL" id="SRPS01000609">
    <property type="protein sequence ID" value="KAG5955852.1"/>
    <property type="molecule type" value="Genomic_DNA"/>
</dbReference>
<reference evidence="1" key="1">
    <citation type="journal article" date="2020" name="bioRxiv">
        <title>Whole genome comparisons of ergot fungi reveals the divergence and evolution of species within the genus Claviceps are the result of varying mechanisms driving genome evolution and host range expansion.</title>
        <authorList>
            <person name="Wyka S.A."/>
            <person name="Mondo S.J."/>
            <person name="Liu M."/>
            <person name="Dettman J."/>
            <person name="Nalam V."/>
            <person name="Broders K.D."/>
        </authorList>
    </citation>
    <scope>NUCLEOTIDE SEQUENCE</scope>
    <source>
        <strain evidence="1">CCC 1102</strain>
    </source>
</reference>
<accession>A0A9P7MLT8</accession>
<dbReference type="AlphaFoldDB" id="A0A9P7MLT8"/>
<dbReference type="Proteomes" id="UP000784919">
    <property type="component" value="Unassembled WGS sequence"/>
</dbReference>
<gene>
    <name evidence="1" type="ORF">E4U56_006968</name>
</gene>
<sequence>MHCSICISRIVHLHHDFSLPSFPRSDFLHLETGRIIDDLGSNKGESDQGEEEDEFWREQRRDLATATTEPFNDELINELQAASLTSAADTCALFTEQLQFTHKIPMYPSTHPEGYAYVVPAEYNFNFSEYTGRSRRHVLFLDPTFHVNGVDIVAKGFEYARRRGQNFQIIPGQTSH</sequence>
<dbReference type="OrthoDB" id="10339026at2759"/>
<comment type="caution">
    <text evidence="1">The sequence shown here is derived from an EMBL/GenBank/DDBJ whole genome shotgun (WGS) entry which is preliminary data.</text>
</comment>
<evidence type="ECO:0000313" key="2">
    <source>
        <dbReference type="Proteomes" id="UP000784919"/>
    </source>
</evidence>
<proteinExistence type="predicted"/>